<evidence type="ECO:0000259" key="3">
    <source>
        <dbReference type="Pfam" id="PF25592"/>
    </source>
</evidence>
<feature type="compositionally biased region" description="Polar residues" evidence="1">
    <location>
        <begin position="1"/>
        <end position="18"/>
    </location>
</feature>
<sequence length="519" mass="55101">MSYPTNTGPNDPGQSGPAQSFPPGGVPDFPDQSAALPAVNPFVGMPVWDLIRDSVAAILLLVSLPLAWDYSGLYFATPATAGGRTDVLLITTLSLLSLSLSYLARAGVVRASLEAVVLIRLLANAPYFLLLLFYLIRSLLVIPAVGIGMTLGLLGALLAALPRQYEVAAVEPTSQVIRLTRRIVLGYLVASMALVLANYVVQALASLDGWQPIPTVMGFSLMAILVILALVYALRGVLRREEIALIIAAIYGAAVLAVLVFPLADGNRALISMNFLILAGLPVVLTTPALRRSLPQMEGATRWFGVASGLLVTMMCVGGFLFFRAMVALAFPDELISFDVTMASYLFTVVSELVIMGLIVATLWWAWRELRTKSAASRWIVIVLMGVVVVLSIIALSVAAVNETASYDYASVALGFIFPAVVILVLLLPASVRRYYAYYAPKPATPAARQWPGASSAYEQGQHQSYGQSVSPSYSGQPTPHSTLGEPGAAAPYAAPPSPLGPSDNIPPHPPTDRTGPPA</sequence>
<dbReference type="EMBL" id="VFPN01000004">
    <property type="protein sequence ID" value="TQM57678.1"/>
    <property type="molecule type" value="Genomic_DNA"/>
</dbReference>
<comment type="caution">
    <text evidence="4">The sequence shown here is derived from an EMBL/GenBank/DDBJ whole genome shotgun (WGS) entry which is preliminary data.</text>
</comment>
<feature type="compositionally biased region" description="Pro residues" evidence="1">
    <location>
        <begin position="494"/>
        <end position="510"/>
    </location>
</feature>
<feature type="region of interest" description="Disordered" evidence="1">
    <location>
        <begin position="462"/>
        <end position="519"/>
    </location>
</feature>
<feature type="transmembrane region" description="Helical" evidence="2">
    <location>
        <begin position="407"/>
        <end position="428"/>
    </location>
</feature>
<feature type="transmembrane region" description="Helical" evidence="2">
    <location>
        <begin position="87"/>
        <end position="104"/>
    </location>
</feature>
<reference evidence="4 5" key="1">
    <citation type="submission" date="2019-06" db="EMBL/GenBank/DDBJ databases">
        <title>Sequencing the genomes of 1000 actinobacteria strains.</title>
        <authorList>
            <person name="Klenk H.-P."/>
        </authorList>
    </citation>
    <scope>NUCLEOTIDE SEQUENCE [LARGE SCALE GENOMIC DNA]</scope>
    <source>
        <strain evidence="4 5">DSM 18031</strain>
    </source>
</reference>
<evidence type="ECO:0000313" key="5">
    <source>
        <dbReference type="Proteomes" id="UP000318331"/>
    </source>
</evidence>
<dbReference type="Proteomes" id="UP000318331">
    <property type="component" value="Unassembled WGS sequence"/>
</dbReference>
<dbReference type="RefSeq" id="WP_141918962.1">
    <property type="nucleotide sequence ID" value="NZ_BAAAYS010000015.1"/>
</dbReference>
<feature type="transmembrane region" description="Helical" evidence="2">
    <location>
        <begin position="142"/>
        <end position="162"/>
    </location>
</feature>
<protein>
    <recommendedName>
        <fullName evidence="3">DUF7937 domain-containing protein</fullName>
    </recommendedName>
</protein>
<feature type="transmembrane region" description="Helical" evidence="2">
    <location>
        <begin position="213"/>
        <end position="234"/>
    </location>
</feature>
<keyword evidence="2" id="KW-1133">Transmembrane helix</keyword>
<feature type="transmembrane region" description="Helical" evidence="2">
    <location>
        <begin position="343"/>
        <end position="367"/>
    </location>
</feature>
<dbReference type="InterPro" id="IPR057697">
    <property type="entry name" value="DUF7937"/>
</dbReference>
<feature type="transmembrane region" description="Helical" evidence="2">
    <location>
        <begin position="55"/>
        <end position="75"/>
    </location>
</feature>
<organism evidence="4 5">
    <name type="scientific">Klugiella xanthotipulae</name>
    <dbReference type="NCBI Taxonomy" id="244735"/>
    <lineage>
        <taxon>Bacteria</taxon>
        <taxon>Bacillati</taxon>
        <taxon>Actinomycetota</taxon>
        <taxon>Actinomycetes</taxon>
        <taxon>Micrococcales</taxon>
        <taxon>Microbacteriaceae</taxon>
        <taxon>Klugiella</taxon>
    </lineage>
</organism>
<keyword evidence="5" id="KW-1185">Reference proteome</keyword>
<evidence type="ECO:0000313" key="4">
    <source>
        <dbReference type="EMBL" id="TQM57678.1"/>
    </source>
</evidence>
<feature type="transmembrane region" description="Helical" evidence="2">
    <location>
        <begin position="243"/>
        <end position="264"/>
    </location>
</feature>
<keyword evidence="2" id="KW-0472">Membrane</keyword>
<proteinExistence type="predicted"/>
<evidence type="ECO:0000256" key="1">
    <source>
        <dbReference type="SAM" id="MobiDB-lite"/>
    </source>
</evidence>
<evidence type="ECO:0000256" key="2">
    <source>
        <dbReference type="SAM" id="Phobius"/>
    </source>
</evidence>
<feature type="domain" description="DUF7937" evidence="3">
    <location>
        <begin position="49"/>
        <end position="435"/>
    </location>
</feature>
<feature type="transmembrane region" description="Helical" evidence="2">
    <location>
        <begin position="183"/>
        <end position="201"/>
    </location>
</feature>
<feature type="compositionally biased region" description="Polar residues" evidence="1">
    <location>
        <begin position="462"/>
        <end position="482"/>
    </location>
</feature>
<dbReference type="Pfam" id="PF25592">
    <property type="entry name" value="DUF7937"/>
    <property type="match status" value="1"/>
</dbReference>
<gene>
    <name evidence="4" type="ORF">FB466_2674</name>
</gene>
<accession>A0A543HH66</accession>
<feature type="transmembrane region" description="Helical" evidence="2">
    <location>
        <begin position="379"/>
        <end position="401"/>
    </location>
</feature>
<feature type="transmembrane region" description="Helical" evidence="2">
    <location>
        <begin position="303"/>
        <end position="323"/>
    </location>
</feature>
<feature type="transmembrane region" description="Helical" evidence="2">
    <location>
        <begin position="270"/>
        <end position="291"/>
    </location>
</feature>
<keyword evidence="2" id="KW-0812">Transmembrane</keyword>
<name>A0A543HH66_9MICO</name>
<feature type="transmembrane region" description="Helical" evidence="2">
    <location>
        <begin position="116"/>
        <end position="136"/>
    </location>
</feature>
<feature type="region of interest" description="Disordered" evidence="1">
    <location>
        <begin position="1"/>
        <end position="24"/>
    </location>
</feature>
<dbReference type="OrthoDB" id="5179995at2"/>
<dbReference type="AlphaFoldDB" id="A0A543HH66"/>